<evidence type="ECO:0000256" key="5">
    <source>
        <dbReference type="ARBA" id="ARBA00047422"/>
    </source>
</evidence>
<dbReference type="Gene3D" id="3.90.120.10">
    <property type="entry name" value="DNA Methylase, subunit A, domain 2"/>
    <property type="match status" value="1"/>
</dbReference>
<evidence type="ECO:0000256" key="4">
    <source>
        <dbReference type="ARBA" id="ARBA00022747"/>
    </source>
</evidence>
<evidence type="ECO:0000256" key="8">
    <source>
        <dbReference type="RuleBase" id="RU000417"/>
    </source>
</evidence>
<dbReference type="InterPro" id="IPR031303">
    <property type="entry name" value="C5_meth_CS"/>
</dbReference>
<dbReference type="InterPro" id="IPR050390">
    <property type="entry name" value="C5-Methyltransferase"/>
</dbReference>
<evidence type="ECO:0000313" key="9">
    <source>
        <dbReference type="EMBL" id="MBE2165532.1"/>
    </source>
</evidence>
<evidence type="ECO:0000256" key="7">
    <source>
        <dbReference type="RuleBase" id="RU000416"/>
    </source>
</evidence>
<dbReference type="InterPro" id="IPR018117">
    <property type="entry name" value="C5_DNA_meth_AS"/>
</dbReference>
<dbReference type="InterPro" id="IPR001525">
    <property type="entry name" value="C5_MeTfrase"/>
</dbReference>
<keyword evidence="1 6" id="KW-0489">Methyltransferase</keyword>
<feature type="active site" evidence="6">
    <location>
        <position position="141"/>
    </location>
</feature>
<keyword evidence="10" id="KW-1185">Reference proteome</keyword>
<dbReference type="SUPFAM" id="SSF53335">
    <property type="entry name" value="S-adenosyl-L-methionine-dependent methyltransferases"/>
    <property type="match status" value="1"/>
</dbReference>
<dbReference type="PROSITE" id="PS00095">
    <property type="entry name" value="C5_MTASE_2"/>
    <property type="match status" value="1"/>
</dbReference>
<organism evidence="9 10">
    <name type="scientific">Acinetobacter oleivorans</name>
    <dbReference type="NCBI Taxonomy" id="1148157"/>
    <lineage>
        <taxon>Bacteria</taxon>
        <taxon>Pseudomonadati</taxon>
        <taxon>Pseudomonadota</taxon>
        <taxon>Gammaproteobacteria</taxon>
        <taxon>Moraxellales</taxon>
        <taxon>Moraxellaceae</taxon>
        <taxon>Acinetobacter</taxon>
    </lineage>
</organism>
<dbReference type="NCBIfam" id="TIGR00675">
    <property type="entry name" value="dcm"/>
    <property type="match status" value="1"/>
</dbReference>
<evidence type="ECO:0000256" key="6">
    <source>
        <dbReference type="PROSITE-ProRule" id="PRU01016"/>
    </source>
</evidence>
<dbReference type="GO" id="GO:0032259">
    <property type="term" value="P:methylation"/>
    <property type="evidence" value="ECO:0007669"/>
    <property type="project" value="UniProtKB-KW"/>
</dbReference>
<comment type="similarity">
    <text evidence="6 7">Belongs to the class I-like SAM-binding methyltransferase superfamily. C5-methyltransferase family.</text>
</comment>
<dbReference type="EMBL" id="JADAZL010000007">
    <property type="protein sequence ID" value="MBE2165532.1"/>
    <property type="molecule type" value="Genomic_DNA"/>
</dbReference>
<comment type="caution">
    <text evidence="9">The sequence shown here is derived from an EMBL/GenBank/DDBJ whole genome shotgun (WGS) entry which is preliminary data.</text>
</comment>
<name>A0ABR9NKX6_9GAMM</name>
<evidence type="ECO:0000256" key="1">
    <source>
        <dbReference type="ARBA" id="ARBA00022603"/>
    </source>
</evidence>
<dbReference type="Pfam" id="PF00145">
    <property type="entry name" value="DNA_methylase"/>
    <property type="match status" value="2"/>
</dbReference>
<evidence type="ECO:0000256" key="2">
    <source>
        <dbReference type="ARBA" id="ARBA00022679"/>
    </source>
</evidence>
<dbReference type="GO" id="GO:0008168">
    <property type="term" value="F:methyltransferase activity"/>
    <property type="evidence" value="ECO:0007669"/>
    <property type="project" value="UniProtKB-KW"/>
</dbReference>
<sequence>MNHIELFAGCGGLSLGLESVGFKLVMANELSPMAAETFAYNFFNENLEKSNNKKTQVKWLSSKFKNEDIKSRLREDPRTFPELNEGQSDLDDYADLNEKLIVGNIVQLNQWLEKHPFQVNDLSMAYGQKGGLDLVSGGPPCQSFSMAGLRQFSNNRNTLPWEFAKFVQMTQPKIALLENVTGILRAFDVEGKKFYAWFEVAKAFAQINYIPLCLHINAKYAGVAQNRPRFVLVGIRHDVFDQVYSSFNEYEKELYSQAISFVDNLKKGLQVEYGTLSYFDVEYDEHLTLFKNTFLNPLIKYKESEFTVKDAIDDLRTKGLEKSKYIELINSTLMPHSKGDSVLRNHDLRNNGIHVQRRFRIYQILQLLDSSTKKEALDLLKGKIDKVSESTAKHLLNYDYLIEPNTYEKFESIDGLISYFNEHQTKKQTQKALIANQPAPAALSIPDDACHYHHDELRTLTVREMARIQSFPDHFVFRSKVTTGGQMRQFEVPQYTQVGNAVPPLLGQALGLVIKAILDKYQSSN</sequence>
<dbReference type="PROSITE" id="PS00094">
    <property type="entry name" value="C5_MTASE_1"/>
    <property type="match status" value="1"/>
</dbReference>
<dbReference type="InterPro" id="IPR029063">
    <property type="entry name" value="SAM-dependent_MTases_sf"/>
</dbReference>
<reference evidence="10" key="1">
    <citation type="submission" date="2023-07" db="EMBL/GenBank/DDBJ databases">
        <title>Acinetobacter oleivorans assembled AC1583.</title>
        <authorList>
            <person name="Yeo C.C."/>
        </authorList>
    </citation>
    <scope>NUCLEOTIDE SEQUENCE [LARGE SCALE GENOMIC DNA]</scope>
    <source>
        <strain evidence="10">AC1583</strain>
    </source>
</reference>
<proteinExistence type="inferred from homology"/>
<dbReference type="PANTHER" id="PTHR10629:SF52">
    <property type="entry name" value="DNA (CYTOSINE-5)-METHYLTRANSFERASE 1"/>
    <property type="match status" value="1"/>
</dbReference>
<keyword evidence="2 6" id="KW-0808">Transferase</keyword>
<dbReference type="RefSeq" id="WP_192834610.1">
    <property type="nucleotide sequence ID" value="NZ_JADAZL010000007.1"/>
</dbReference>
<keyword evidence="4" id="KW-0680">Restriction system</keyword>
<dbReference type="Proteomes" id="UP000619170">
    <property type="component" value="Unassembled WGS sequence"/>
</dbReference>
<dbReference type="EC" id="2.1.1.37" evidence="8"/>
<evidence type="ECO:0000313" key="10">
    <source>
        <dbReference type="Proteomes" id="UP000619170"/>
    </source>
</evidence>
<evidence type="ECO:0000256" key="3">
    <source>
        <dbReference type="ARBA" id="ARBA00022691"/>
    </source>
</evidence>
<gene>
    <name evidence="9" type="ORF">IIQ43_13455</name>
</gene>
<dbReference type="PROSITE" id="PS51679">
    <property type="entry name" value="SAM_MT_C5"/>
    <property type="match status" value="1"/>
</dbReference>
<dbReference type="PANTHER" id="PTHR10629">
    <property type="entry name" value="CYTOSINE-SPECIFIC METHYLTRANSFERASE"/>
    <property type="match status" value="1"/>
</dbReference>
<keyword evidence="3 6" id="KW-0949">S-adenosyl-L-methionine</keyword>
<dbReference type="PRINTS" id="PR00105">
    <property type="entry name" value="C5METTRFRASE"/>
</dbReference>
<dbReference type="Gene3D" id="3.40.50.150">
    <property type="entry name" value="Vaccinia Virus protein VP39"/>
    <property type="match status" value="1"/>
</dbReference>
<comment type="catalytic activity">
    <reaction evidence="5 8">
        <text>a 2'-deoxycytidine in DNA + S-adenosyl-L-methionine = a 5-methyl-2'-deoxycytidine in DNA + S-adenosyl-L-homocysteine + H(+)</text>
        <dbReference type="Rhea" id="RHEA:13681"/>
        <dbReference type="Rhea" id="RHEA-COMP:11369"/>
        <dbReference type="Rhea" id="RHEA-COMP:11370"/>
        <dbReference type="ChEBI" id="CHEBI:15378"/>
        <dbReference type="ChEBI" id="CHEBI:57856"/>
        <dbReference type="ChEBI" id="CHEBI:59789"/>
        <dbReference type="ChEBI" id="CHEBI:85452"/>
        <dbReference type="ChEBI" id="CHEBI:85454"/>
        <dbReference type="EC" id="2.1.1.37"/>
    </reaction>
</comment>
<protein>
    <recommendedName>
        <fullName evidence="8">Cytosine-specific methyltransferase</fullName>
        <ecNumber evidence="8">2.1.1.37</ecNumber>
    </recommendedName>
</protein>
<accession>A0ABR9NKX6</accession>